<comment type="caution">
    <text evidence="1">The sequence shown here is derived from an EMBL/GenBank/DDBJ whole genome shotgun (WGS) entry which is preliminary data.</text>
</comment>
<accession>A0ABT8NWI4</accession>
<proteinExistence type="predicted"/>
<reference evidence="1" key="1">
    <citation type="submission" date="2023-07" db="EMBL/GenBank/DDBJ databases">
        <title>A collection of bacterial strains from the Burkholderia cepacia Research Laboratory and Repository.</title>
        <authorList>
            <person name="Lipuma J."/>
            <person name="Spilker T."/>
            <person name="Caverly L."/>
        </authorList>
    </citation>
    <scope>NUCLEOTIDE SEQUENCE</scope>
    <source>
        <strain evidence="1">AU45194</strain>
    </source>
</reference>
<dbReference type="EMBL" id="JAUJQL010000013">
    <property type="protein sequence ID" value="MDN7525930.1"/>
    <property type="molecule type" value="Genomic_DNA"/>
</dbReference>
<evidence type="ECO:0000313" key="1">
    <source>
        <dbReference type="EMBL" id="MDN7525930.1"/>
    </source>
</evidence>
<keyword evidence="2" id="KW-1185">Reference proteome</keyword>
<protein>
    <submittedName>
        <fullName evidence="1">Uncharacterized protein</fullName>
    </submittedName>
</protein>
<name>A0ABT8NWI4_9BURK</name>
<sequence>MPFGVPGMPGTPLTQKLVGTVYRVVALALGADKATQHPQPVLPVSFSSVSGQRR</sequence>
<dbReference type="Proteomes" id="UP001172217">
    <property type="component" value="Unassembled WGS sequence"/>
</dbReference>
<gene>
    <name evidence="1" type="ORF">QZM70_23565</name>
</gene>
<dbReference type="RefSeq" id="WP_153576309.1">
    <property type="nucleotide sequence ID" value="NZ_JAUJQL010000013.1"/>
</dbReference>
<evidence type="ECO:0000313" key="2">
    <source>
        <dbReference type="Proteomes" id="UP001172217"/>
    </source>
</evidence>
<organism evidence="1 2">
    <name type="scientific">Burkholderia orbicola</name>
    <dbReference type="NCBI Taxonomy" id="2978683"/>
    <lineage>
        <taxon>Bacteria</taxon>
        <taxon>Pseudomonadati</taxon>
        <taxon>Pseudomonadota</taxon>
        <taxon>Betaproteobacteria</taxon>
        <taxon>Burkholderiales</taxon>
        <taxon>Burkholderiaceae</taxon>
        <taxon>Burkholderia</taxon>
        <taxon>Burkholderia cepacia complex</taxon>
    </lineage>
</organism>